<reference evidence="1 2" key="1">
    <citation type="journal article" date="2013" name="Genome Announc.">
        <title>Draft Genome of the Nitrogen-Fixing Bacterium Pseudomonas stutzeri Strain KOS6 Isolated from Industrial Hydrocarbon Sludge.</title>
        <authorList>
            <person name="Grigoryeva T.V."/>
            <person name="Laikov A.V."/>
            <person name="Naumova R.P."/>
            <person name="Manolov A.I."/>
            <person name="Larin A.K."/>
            <person name="Karpova I.Y."/>
            <person name="Semashko T.A."/>
            <person name="Alexeev D.G."/>
            <person name="Kostryukova E.S."/>
            <person name="Muller R."/>
            <person name="Govorun V.M."/>
        </authorList>
    </citation>
    <scope>NUCLEOTIDE SEQUENCE [LARGE SCALE GENOMIC DNA]</scope>
    <source>
        <strain evidence="1 2">KOS6</strain>
    </source>
</reference>
<gene>
    <name evidence="1" type="ORF">B597_018495</name>
</gene>
<dbReference type="AlphaFoldDB" id="A0A061JNH0"/>
<protein>
    <recommendedName>
        <fullName evidence="3">TIGR04255 family protein</fullName>
    </recommendedName>
</protein>
<sequence length="268" mass="29686">MGSKLKNPPVFFTIGQVQHNPLLSLDSYIPQIQERMRKAGYPGFTKSSQMQLSLQSASDGADDKAPTPTIQKLDRFVFSDLNDTSAFLLQPTSITFETTIYAGFDEFYEQLELGLRILDEAIGGLSFVERLGLRYLDAVAPRQGEDLDQYLAPQVLGLPVLMKESAFSHSFAEAVLVADGIGQVVARAVIQNGRLAFPPDIDPERLKIQERFASIAGIHALIDTDGFSVERHPYDISGVRARMDELHELIGQCFRATTTDFARSAWDA</sequence>
<comment type="caution">
    <text evidence="1">The sequence shown here is derived from an EMBL/GenBank/DDBJ whole genome shotgun (WGS) entry which is preliminary data.</text>
</comment>
<proteinExistence type="predicted"/>
<dbReference type="Proteomes" id="UP000026923">
    <property type="component" value="Unassembled WGS sequence"/>
</dbReference>
<name>A0A061JNH0_STUST</name>
<dbReference type="HOGENOM" id="CLU_092413_0_0_6"/>
<dbReference type="eggNOG" id="ENOG50323TK">
    <property type="taxonomic scope" value="Bacteria"/>
</dbReference>
<evidence type="ECO:0000313" key="1">
    <source>
        <dbReference type="EMBL" id="EWC39744.1"/>
    </source>
</evidence>
<organism evidence="1 2">
    <name type="scientific">Stutzerimonas stutzeri KOS6</name>
    <dbReference type="NCBI Taxonomy" id="1218352"/>
    <lineage>
        <taxon>Bacteria</taxon>
        <taxon>Pseudomonadati</taxon>
        <taxon>Pseudomonadota</taxon>
        <taxon>Gammaproteobacteria</taxon>
        <taxon>Pseudomonadales</taxon>
        <taxon>Pseudomonadaceae</taxon>
        <taxon>Stutzerimonas</taxon>
    </lineage>
</organism>
<dbReference type="NCBIfam" id="TIGR04255">
    <property type="entry name" value="sporadTIGR04255"/>
    <property type="match status" value="1"/>
</dbReference>
<dbReference type="EMBL" id="AMCZ02000031">
    <property type="protein sequence ID" value="EWC39744.1"/>
    <property type="molecule type" value="Genomic_DNA"/>
</dbReference>
<dbReference type="RefSeq" id="WP_003296297.1">
    <property type="nucleotide sequence ID" value="NZ_KK020676.1"/>
</dbReference>
<dbReference type="OrthoDB" id="9128512at2"/>
<evidence type="ECO:0000313" key="2">
    <source>
        <dbReference type="Proteomes" id="UP000026923"/>
    </source>
</evidence>
<evidence type="ECO:0008006" key="3">
    <source>
        <dbReference type="Google" id="ProtNLM"/>
    </source>
</evidence>
<accession>A0A061JNH0</accession>
<dbReference type="InterPro" id="IPR026349">
    <property type="entry name" value="CHP04255"/>
</dbReference>